<protein>
    <submittedName>
        <fullName evidence="2">Uncharacterized protein</fullName>
    </submittedName>
</protein>
<dbReference type="OrthoDB" id="3946225at2759"/>
<feature type="compositionally biased region" description="Polar residues" evidence="1">
    <location>
        <begin position="237"/>
        <end position="246"/>
    </location>
</feature>
<evidence type="ECO:0000313" key="2">
    <source>
        <dbReference type="EMBL" id="KAF3008848.1"/>
    </source>
</evidence>
<dbReference type="Proteomes" id="UP000801428">
    <property type="component" value="Unassembled WGS sequence"/>
</dbReference>
<gene>
    <name evidence="2" type="ORF">E8E13_010890</name>
</gene>
<feature type="compositionally biased region" description="Polar residues" evidence="1">
    <location>
        <begin position="273"/>
        <end position="288"/>
    </location>
</feature>
<feature type="compositionally biased region" description="Polar residues" evidence="1">
    <location>
        <begin position="126"/>
        <end position="136"/>
    </location>
</feature>
<dbReference type="EMBL" id="SWKU01000003">
    <property type="protein sequence ID" value="KAF3008848.1"/>
    <property type="molecule type" value="Genomic_DNA"/>
</dbReference>
<keyword evidence="3" id="KW-1185">Reference proteome</keyword>
<feature type="region of interest" description="Disordered" evidence="1">
    <location>
        <begin position="468"/>
        <end position="498"/>
    </location>
</feature>
<organism evidence="2 3">
    <name type="scientific">Curvularia kusanoi</name>
    <name type="common">Cochliobolus kusanoi</name>
    <dbReference type="NCBI Taxonomy" id="90978"/>
    <lineage>
        <taxon>Eukaryota</taxon>
        <taxon>Fungi</taxon>
        <taxon>Dikarya</taxon>
        <taxon>Ascomycota</taxon>
        <taxon>Pezizomycotina</taxon>
        <taxon>Dothideomycetes</taxon>
        <taxon>Pleosporomycetidae</taxon>
        <taxon>Pleosporales</taxon>
        <taxon>Pleosporineae</taxon>
        <taxon>Pleosporaceae</taxon>
        <taxon>Curvularia</taxon>
    </lineage>
</organism>
<name>A0A9P4TLN6_CURKU</name>
<feature type="region of interest" description="Disordered" evidence="1">
    <location>
        <begin position="384"/>
        <end position="404"/>
    </location>
</feature>
<feature type="region of interest" description="Disordered" evidence="1">
    <location>
        <begin position="300"/>
        <end position="322"/>
    </location>
</feature>
<accession>A0A9P4TLN6</accession>
<comment type="caution">
    <text evidence="2">The sequence shown here is derived from an EMBL/GenBank/DDBJ whole genome shotgun (WGS) entry which is preliminary data.</text>
</comment>
<feature type="compositionally biased region" description="Low complexity" evidence="1">
    <location>
        <begin position="169"/>
        <end position="178"/>
    </location>
</feature>
<reference evidence="2" key="1">
    <citation type="submission" date="2019-04" db="EMBL/GenBank/DDBJ databases">
        <title>Sequencing of skin fungus with MAO and IRED activity.</title>
        <authorList>
            <person name="Marsaioli A.J."/>
            <person name="Bonatto J.M.C."/>
            <person name="Reis Junior O."/>
        </authorList>
    </citation>
    <scope>NUCLEOTIDE SEQUENCE</scope>
    <source>
        <strain evidence="2">30M1</strain>
    </source>
</reference>
<sequence length="498" mass="55141">MTDHDYASPLSSGRRRSIWGRLTRSIQGTLDWNSAPPLTPGLRETFAGIVIREPPAQEPPPGPSIPADYETMPSNSQYTRNGSASSQHARVDHAPGDWMLKNGTGFPAPVQESNRNFPPHSIHHGPNQQQPVTQNVRQGNEREMDAARQAAGAYLSRMRSRSPLWNEEPSGGPQSGSGHAPATVTASHQLPFILTPRQLQQLLTSHGFHRTAQGHFIPPAHAVQPSTRTHGIYREPVQSSLRNQVTPDDIPSPNASRGHDIRREPVHPPPRSQVVSEDAPSSNGSFNTFARENTKYTAYRPQAHPTHPHHSRSSSNGSASLVSHLRAAIRSATRPLSLGTLQESTSSRPLLVVQNPDGTVGLGSPGSPFVYTYQLPSGLTFDPEPSSPVECKTSSPVKCETRPRDRRRRRIKRLMRVDWCRDHAHKTKVWVMWKWAQGEDEKGSKKWFREKLKKGKEGMRVYLETLGRHASGLPPAEGSGCRSRIAETTEATQRETLD</sequence>
<feature type="region of interest" description="Disordered" evidence="1">
    <location>
        <begin position="236"/>
        <end position="288"/>
    </location>
</feature>
<feature type="region of interest" description="Disordered" evidence="1">
    <location>
        <begin position="151"/>
        <end position="182"/>
    </location>
</feature>
<feature type="compositionally biased region" description="Basic and acidic residues" evidence="1">
    <location>
        <begin position="484"/>
        <end position="498"/>
    </location>
</feature>
<feature type="region of interest" description="Disordered" evidence="1">
    <location>
        <begin position="111"/>
        <end position="136"/>
    </location>
</feature>
<proteinExistence type="predicted"/>
<dbReference type="AlphaFoldDB" id="A0A9P4TLN6"/>
<evidence type="ECO:0000313" key="3">
    <source>
        <dbReference type="Proteomes" id="UP000801428"/>
    </source>
</evidence>
<feature type="compositionally biased region" description="Basic and acidic residues" evidence="1">
    <location>
        <begin position="257"/>
        <end position="266"/>
    </location>
</feature>
<feature type="compositionally biased region" description="Low complexity" evidence="1">
    <location>
        <begin position="313"/>
        <end position="322"/>
    </location>
</feature>
<evidence type="ECO:0000256" key="1">
    <source>
        <dbReference type="SAM" id="MobiDB-lite"/>
    </source>
</evidence>